<dbReference type="SUPFAM" id="SSF52540">
    <property type="entry name" value="P-loop containing nucleoside triphosphate hydrolases"/>
    <property type="match status" value="1"/>
</dbReference>
<dbReference type="InterPro" id="IPR051943">
    <property type="entry name" value="TRAFAC_Dynamin-like_GTPase"/>
</dbReference>
<evidence type="ECO:0000313" key="3">
    <source>
        <dbReference type="Proteomes" id="UP001144372"/>
    </source>
</evidence>
<dbReference type="Pfam" id="PF00350">
    <property type="entry name" value="Dynamin_N"/>
    <property type="match status" value="1"/>
</dbReference>
<gene>
    <name evidence="2" type="ORF">DAMNIGENAA_32420</name>
</gene>
<keyword evidence="3" id="KW-1185">Reference proteome</keyword>
<evidence type="ECO:0000259" key="1">
    <source>
        <dbReference type="Pfam" id="PF00350"/>
    </source>
</evidence>
<dbReference type="Proteomes" id="UP001144372">
    <property type="component" value="Unassembled WGS sequence"/>
</dbReference>
<comment type="caution">
    <text evidence="2">The sequence shown here is derived from an EMBL/GenBank/DDBJ whole genome shotgun (WGS) entry which is preliminary data.</text>
</comment>
<feature type="domain" description="Dynamin N-terminal" evidence="1">
    <location>
        <begin position="60"/>
        <end position="217"/>
    </location>
</feature>
<accession>A0A9W6FVS1</accession>
<proteinExistence type="predicted"/>
<dbReference type="PANTHER" id="PTHR43681">
    <property type="entry name" value="TRANSMEMBRANE GTPASE FZO"/>
    <property type="match status" value="1"/>
</dbReference>
<dbReference type="RefSeq" id="WP_281795867.1">
    <property type="nucleotide sequence ID" value="NZ_BSDR01000001.1"/>
</dbReference>
<dbReference type="InterPro" id="IPR027417">
    <property type="entry name" value="P-loop_NTPase"/>
</dbReference>
<dbReference type="PANTHER" id="PTHR43681:SF1">
    <property type="entry name" value="SARCALUMENIN"/>
    <property type="match status" value="1"/>
</dbReference>
<dbReference type="EMBL" id="BSDR01000001">
    <property type="protein sequence ID" value="GLI35809.1"/>
    <property type="molecule type" value="Genomic_DNA"/>
</dbReference>
<dbReference type="InterPro" id="IPR045063">
    <property type="entry name" value="Dynamin_N"/>
</dbReference>
<dbReference type="CDD" id="cd09912">
    <property type="entry name" value="DLP_2"/>
    <property type="match status" value="1"/>
</dbReference>
<dbReference type="Gene3D" id="3.40.50.300">
    <property type="entry name" value="P-loop containing nucleotide triphosphate hydrolases"/>
    <property type="match status" value="1"/>
</dbReference>
<evidence type="ECO:0000313" key="2">
    <source>
        <dbReference type="EMBL" id="GLI35809.1"/>
    </source>
</evidence>
<reference evidence="2" key="1">
    <citation type="submission" date="2022-12" db="EMBL/GenBank/DDBJ databases">
        <title>Reference genome sequencing for broad-spectrum identification of bacterial and archaeal isolates by mass spectrometry.</title>
        <authorList>
            <person name="Sekiguchi Y."/>
            <person name="Tourlousse D.M."/>
        </authorList>
    </citation>
    <scope>NUCLEOTIDE SEQUENCE</scope>
    <source>
        <strain evidence="2">ASRB1</strain>
    </source>
</reference>
<sequence>MDQEYFQAEAAASKASSMKSYVQLKTRLLDCIDDFIAIIPENTAICSELREKLDANVFNLVVVGQFKRGKTYLINALMGEEILPVAVVPLTSIVTVLKYGESVNVQVVFNDGNTSEIQVDQIQNFATETGNPKNVKGVREVLITYPSSYLKDGVRLIDTPGVGSIYLHNTDVAYQYLPKSDAALFLLSVDQPVGKAEMDFLSDVRQYSNKIFFLLNKIDYLSEEEVSESIDFSRKAIREVMGEDVRIFPVSAKLALKGKLESSNELLLKSNLPAFSEVLTRFLLLDKGKVLLSSVIHNLLRILSQSRLQLELEQKSLETPLHELEEKLRAFEEKKGEILNEKKNFDIMLDGEVNRFVKTVLDEDLTALKKEILPKMEQGLDDFYAAHSDLSLKELNDILESYVVQEVQRAYNAWHGMEEEKVAKAFDEICEGFLKRINDILDDLLMFSSELFSIPFEVIKVKSVWSSESNFYYKLQHEPVGLDLLTDSLTQVLPGYISKRFEKFRAYVFRLANRMIFNKRKRHMLETIEMQAGRMRSDFLTRLNRGKHGFRKEVLQRIDAMVDGISGAIEKGMDAKTRGEKQSEEIKKVLMEKLQAVEEGKKKLIEIAENVQSV</sequence>
<organism evidence="2 3">
    <name type="scientific">Desulforhabdus amnigena</name>
    <dbReference type="NCBI Taxonomy" id="40218"/>
    <lineage>
        <taxon>Bacteria</taxon>
        <taxon>Pseudomonadati</taxon>
        <taxon>Thermodesulfobacteriota</taxon>
        <taxon>Syntrophobacteria</taxon>
        <taxon>Syntrophobacterales</taxon>
        <taxon>Syntrophobacteraceae</taxon>
        <taxon>Desulforhabdus</taxon>
    </lineage>
</organism>
<protein>
    <recommendedName>
        <fullName evidence="1">Dynamin N-terminal domain-containing protein</fullName>
    </recommendedName>
</protein>
<name>A0A9W6FVS1_9BACT</name>
<dbReference type="AlphaFoldDB" id="A0A9W6FVS1"/>